<dbReference type="RefSeq" id="XP_021837392.1">
    <property type="nucleotide sequence ID" value="XM_021981700.2"/>
</dbReference>
<dbReference type="Proteomes" id="UP000813463">
    <property type="component" value="Chromosome 3"/>
</dbReference>
<protein>
    <submittedName>
        <fullName evidence="2">Red chlorophyll catabolite reductase, chloroplastic</fullName>
    </submittedName>
</protein>
<accession>A0A9R0HUW0</accession>
<dbReference type="AlphaFoldDB" id="A0A9R0HUW0"/>
<dbReference type="InterPro" id="IPR009439">
    <property type="entry name" value="RCC_reductase"/>
</dbReference>
<evidence type="ECO:0000313" key="1">
    <source>
        <dbReference type="Proteomes" id="UP000813463"/>
    </source>
</evidence>
<dbReference type="OrthoDB" id="26525at2759"/>
<dbReference type="GeneID" id="110777086"/>
<name>A0A9R0HUW0_SPIOL</name>
<proteinExistence type="predicted"/>
<dbReference type="PANTHER" id="PTHR34685:SF2">
    <property type="entry name" value="RED CHLOROPHYLL CATABOLITE REDUCTASE, CHLOROPLASTIC"/>
    <property type="match status" value="1"/>
</dbReference>
<evidence type="ECO:0000313" key="2">
    <source>
        <dbReference type="RefSeq" id="XP_021837392.1"/>
    </source>
</evidence>
<dbReference type="KEGG" id="soe:110777086"/>
<reference evidence="1" key="1">
    <citation type="journal article" date="2021" name="Nat. Commun.">
        <title>Genomic analyses provide insights into spinach domestication and the genetic basis of agronomic traits.</title>
        <authorList>
            <person name="Cai X."/>
            <person name="Sun X."/>
            <person name="Xu C."/>
            <person name="Sun H."/>
            <person name="Wang X."/>
            <person name="Ge C."/>
            <person name="Zhang Z."/>
            <person name="Wang Q."/>
            <person name="Fei Z."/>
            <person name="Jiao C."/>
            <person name="Wang Q."/>
        </authorList>
    </citation>
    <scope>NUCLEOTIDE SEQUENCE [LARGE SCALE GENOMIC DNA]</scope>
    <source>
        <strain evidence="1">cv. Varoflay</strain>
    </source>
</reference>
<dbReference type="Pfam" id="PF06405">
    <property type="entry name" value="RCC_reductase"/>
    <property type="match status" value="1"/>
</dbReference>
<dbReference type="GO" id="GO:0009507">
    <property type="term" value="C:chloroplast"/>
    <property type="evidence" value="ECO:0000318"/>
    <property type="project" value="GO_Central"/>
</dbReference>
<keyword evidence="1" id="KW-1185">Reference proteome</keyword>
<dbReference type="Gene3D" id="3.40.1500.20">
    <property type="match status" value="1"/>
</dbReference>
<sequence>MALIISHFPLSLTSKTSPSSFTPCNSSSISLPKSRFPTSTVSRYCGASTVSQMDSGRPRFMDFPYASPPIKDLMIDLISTVESSLDSLLLPCTLPQDVQYFQNQSGTAHASLLLRSGSPSSTIDFILGSWLHCELPTGGALNITSFSSYMNNSTDAPHLVIEFIQSSPTSLVLILDLPPRKDLILHPEYLKTFYEDSELEKQRQVLDKIPEVQPYVSPSLYIRSVFSPTAIVVKVDTSESGGDKLEEILRDEVSNVAKQVLGIWLELCVLGGKRDVGDDEKVWLKKRDSLFKSKSIETDIGSTLPRMFGQEITDRVLGVLQASL</sequence>
<dbReference type="PANTHER" id="PTHR34685">
    <property type="entry name" value="RED CHLOROPHYLL CATABOLITE REDUCTASE, CHLOROPLASTIC"/>
    <property type="match status" value="1"/>
</dbReference>
<reference evidence="2" key="2">
    <citation type="submission" date="2025-08" db="UniProtKB">
        <authorList>
            <consortium name="RefSeq"/>
        </authorList>
    </citation>
    <scope>IDENTIFICATION</scope>
    <source>
        <tissue evidence="2">Leaf</tissue>
    </source>
</reference>
<dbReference type="GO" id="GO:0051743">
    <property type="term" value="F:red chlorophyll catabolite reductase activity"/>
    <property type="evidence" value="ECO:0000318"/>
    <property type="project" value="GO_Central"/>
</dbReference>
<gene>
    <name evidence="2" type="primary">LOC110777086</name>
</gene>
<organism evidence="1 2">
    <name type="scientific">Spinacia oleracea</name>
    <name type="common">Spinach</name>
    <dbReference type="NCBI Taxonomy" id="3562"/>
    <lineage>
        <taxon>Eukaryota</taxon>
        <taxon>Viridiplantae</taxon>
        <taxon>Streptophyta</taxon>
        <taxon>Embryophyta</taxon>
        <taxon>Tracheophyta</taxon>
        <taxon>Spermatophyta</taxon>
        <taxon>Magnoliopsida</taxon>
        <taxon>eudicotyledons</taxon>
        <taxon>Gunneridae</taxon>
        <taxon>Pentapetalae</taxon>
        <taxon>Caryophyllales</taxon>
        <taxon>Chenopodiaceae</taxon>
        <taxon>Chenopodioideae</taxon>
        <taxon>Anserineae</taxon>
        <taxon>Spinacia</taxon>
    </lineage>
</organism>
<dbReference type="GO" id="GO:0015996">
    <property type="term" value="P:chlorophyll catabolic process"/>
    <property type="evidence" value="ECO:0000318"/>
    <property type="project" value="GO_Central"/>
</dbReference>